<dbReference type="STRING" id="51028.A0A0N4VB45"/>
<evidence type="ECO:0000313" key="8">
    <source>
        <dbReference type="WBParaSite" id="EVEC_0000774501-mRNA-1"/>
    </source>
</evidence>
<proteinExistence type="predicted"/>
<dbReference type="PANTHER" id="PTHR15911">
    <property type="entry name" value="WW DOMAIN-CONTAINING ADAPTER PROTEIN WITH COILED-COIL"/>
    <property type="match status" value="1"/>
</dbReference>
<organism evidence="8">
    <name type="scientific">Enterobius vermicularis</name>
    <name type="common">Human pinworm</name>
    <dbReference type="NCBI Taxonomy" id="51028"/>
    <lineage>
        <taxon>Eukaryota</taxon>
        <taxon>Metazoa</taxon>
        <taxon>Ecdysozoa</taxon>
        <taxon>Nematoda</taxon>
        <taxon>Chromadorea</taxon>
        <taxon>Rhabditida</taxon>
        <taxon>Spirurina</taxon>
        <taxon>Oxyuridomorpha</taxon>
        <taxon>Oxyuroidea</taxon>
        <taxon>Oxyuridae</taxon>
        <taxon>Enterobius</taxon>
    </lineage>
</organism>
<dbReference type="InterPro" id="IPR001202">
    <property type="entry name" value="WW_dom"/>
</dbReference>
<dbReference type="AlphaFoldDB" id="A0A0N4VB45"/>
<dbReference type="GO" id="GO:0010506">
    <property type="term" value="P:regulation of autophagy"/>
    <property type="evidence" value="ECO:0007669"/>
    <property type="project" value="TreeGrafter"/>
</dbReference>
<feature type="region of interest" description="Disordered" evidence="4">
    <location>
        <begin position="20"/>
        <end position="41"/>
    </location>
</feature>
<evidence type="ECO:0000313" key="7">
    <source>
        <dbReference type="Proteomes" id="UP000274131"/>
    </source>
</evidence>
<accession>A0A0N4VB45</accession>
<dbReference type="Pfam" id="PF00397">
    <property type="entry name" value="WW"/>
    <property type="match status" value="1"/>
</dbReference>
<keyword evidence="7" id="KW-1185">Reference proteome</keyword>
<name>A0A0N4VB45_ENTVE</name>
<evidence type="ECO:0000256" key="4">
    <source>
        <dbReference type="SAM" id="MobiDB-lite"/>
    </source>
</evidence>
<comment type="subcellular location">
    <subcellularLocation>
        <location evidence="1">Nucleus</location>
    </subcellularLocation>
</comment>
<gene>
    <name evidence="6" type="ORF">EVEC_LOCUS7229</name>
</gene>
<feature type="region of interest" description="Disordered" evidence="4">
    <location>
        <begin position="69"/>
        <end position="152"/>
    </location>
</feature>
<dbReference type="InterPro" id="IPR038867">
    <property type="entry name" value="WAC"/>
</dbReference>
<dbReference type="GO" id="GO:0005634">
    <property type="term" value="C:nucleus"/>
    <property type="evidence" value="ECO:0007669"/>
    <property type="project" value="UniProtKB-SubCell"/>
</dbReference>
<evidence type="ECO:0000259" key="5">
    <source>
        <dbReference type="PROSITE" id="PS50020"/>
    </source>
</evidence>
<evidence type="ECO:0000256" key="1">
    <source>
        <dbReference type="ARBA" id="ARBA00004123"/>
    </source>
</evidence>
<reference evidence="8" key="1">
    <citation type="submission" date="2017-02" db="UniProtKB">
        <authorList>
            <consortium name="WormBaseParasite"/>
        </authorList>
    </citation>
    <scope>IDENTIFICATION</scope>
</reference>
<dbReference type="PROSITE" id="PS01159">
    <property type="entry name" value="WW_DOMAIN_1"/>
    <property type="match status" value="1"/>
</dbReference>
<dbReference type="GO" id="GO:1904263">
    <property type="term" value="P:positive regulation of TORC1 signaling"/>
    <property type="evidence" value="ECO:0007669"/>
    <property type="project" value="TreeGrafter"/>
</dbReference>
<sequence length="251" mass="28574">MVAYKFEMWYFETEPLFKDRQSTASSNTRIKEFGPWSEQYSSSGKRYFYNRETEVSQWEKPAEWREYERSLNERATSHSPKSSSSGVRASAVSAPRVQQFPSASVKNEESKITRKIKEEKSNGAPAQSPVVQGPAAKRPKIEPKEEEEEEDPIGPIVFSEEKYRPFLNKDIVNASTKSLADELIQSSWMAHNLTMLIVNVSCDIRCAQSLVRTAEMRSSLLAQQLLSISDHLRQLESTFNLPNLPPTSSFP</sequence>
<keyword evidence="2" id="KW-0156">Chromatin regulator</keyword>
<feature type="compositionally biased region" description="Low complexity" evidence="4">
    <location>
        <begin position="79"/>
        <end position="97"/>
    </location>
</feature>
<dbReference type="OrthoDB" id="10072039at2759"/>
<dbReference type="Proteomes" id="UP000274131">
    <property type="component" value="Unassembled WGS sequence"/>
</dbReference>
<evidence type="ECO:0000313" key="6">
    <source>
        <dbReference type="EMBL" id="VDD92478.1"/>
    </source>
</evidence>
<evidence type="ECO:0000256" key="3">
    <source>
        <dbReference type="ARBA" id="ARBA00023242"/>
    </source>
</evidence>
<dbReference type="WBParaSite" id="EVEC_0000774501-mRNA-1">
    <property type="protein sequence ID" value="EVEC_0000774501-mRNA-1"/>
    <property type="gene ID" value="EVEC_0000774501"/>
</dbReference>
<dbReference type="InterPro" id="IPR036020">
    <property type="entry name" value="WW_dom_sf"/>
</dbReference>
<feature type="domain" description="WW" evidence="5">
    <location>
        <begin position="35"/>
        <end position="63"/>
    </location>
</feature>
<dbReference type="GO" id="GO:0000993">
    <property type="term" value="F:RNA polymerase II complex binding"/>
    <property type="evidence" value="ECO:0007669"/>
    <property type="project" value="TreeGrafter"/>
</dbReference>
<dbReference type="GO" id="GO:0006325">
    <property type="term" value="P:chromatin organization"/>
    <property type="evidence" value="ECO:0007669"/>
    <property type="project" value="UniProtKB-KW"/>
</dbReference>
<dbReference type="PROSITE" id="PS50020">
    <property type="entry name" value="WW_DOMAIN_2"/>
    <property type="match status" value="1"/>
</dbReference>
<evidence type="ECO:0000256" key="2">
    <source>
        <dbReference type="ARBA" id="ARBA00022853"/>
    </source>
</evidence>
<dbReference type="EMBL" id="UXUI01008830">
    <property type="protein sequence ID" value="VDD92478.1"/>
    <property type="molecule type" value="Genomic_DNA"/>
</dbReference>
<feature type="compositionally biased region" description="Basic and acidic residues" evidence="4">
    <location>
        <begin position="106"/>
        <end position="121"/>
    </location>
</feature>
<keyword evidence="3" id="KW-0539">Nucleus</keyword>
<dbReference type="GO" id="GO:0003682">
    <property type="term" value="F:chromatin binding"/>
    <property type="evidence" value="ECO:0007669"/>
    <property type="project" value="TreeGrafter"/>
</dbReference>
<dbReference type="SMART" id="SM00456">
    <property type="entry name" value="WW"/>
    <property type="match status" value="1"/>
</dbReference>
<protein>
    <submittedName>
        <fullName evidence="8">WW domain-containing protein</fullName>
    </submittedName>
</protein>
<reference evidence="6 7" key="2">
    <citation type="submission" date="2018-10" db="EMBL/GenBank/DDBJ databases">
        <authorList>
            <consortium name="Pathogen Informatics"/>
        </authorList>
    </citation>
    <scope>NUCLEOTIDE SEQUENCE [LARGE SCALE GENOMIC DNA]</scope>
</reference>
<dbReference type="SUPFAM" id="SSF51045">
    <property type="entry name" value="WW domain"/>
    <property type="match status" value="1"/>
</dbReference>
<dbReference type="CDD" id="cd00201">
    <property type="entry name" value="WW"/>
    <property type="match status" value="1"/>
</dbReference>
<dbReference type="PANTHER" id="PTHR15911:SF6">
    <property type="entry name" value="WW DOMAIN-CONTAINING ADAPTER PROTEIN WITH COILED-COIL"/>
    <property type="match status" value="1"/>
</dbReference>
<dbReference type="Gene3D" id="2.20.70.10">
    <property type="match status" value="1"/>
</dbReference>